<sequence length="182" mass="20275">MRHPFFSLVLGLVVLMTAGCGFHLRGTTQLPEQFHTMMLDSGDPYGPTTRAIREQLRLSNINVVEDAKRKDIPSLRFMGETLTRSTVSIFQDGKTAEYQLILDVKAQVLIPGSDIYPISVTVFRSFFDNPLAALAKEAEQDIILREMHEQAAQQLVRKLLTIKGTQAEKSKPQTAAAKPAHP</sequence>
<dbReference type="EMBL" id="CP114280">
    <property type="protein sequence ID" value="WFN55423.1"/>
    <property type="molecule type" value="Genomic_DNA"/>
</dbReference>
<dbReference type="Pfam" id="PF04390">
    <property type="entry name" value="LptE"/>
    <property type="match status" value="1"/>
</dbReference>
<evidence type="ECO:0000313" key="7">
    <source>
        <dbReference type="EMBL" id="WFN55423.1"/>
    </source>
</evidence>
<keyword evidence="8" id="KW-1185">Reference proteome</keyword>
<dbReference type="PROSITE" id="PS51257">
    <property type="entry name" value="PROKAR_LIPOPROTEIN"/>
    <property type="match status" value="1"/>
</dbReference>
<organism evidence="7 8">
    <name type="scientific">Dickeya lacustris</name>
    <dbReference type="NCBI Taxonomy" id="2259638"/>
    <lineage>
        <taxon>Bacteria</taxon>
        <taxon>Pseudomonadati</taxon>
        <taxon>Pseudomonadota</taxon>
        <taxon>Gammaproteobacteria</taxon>
        <taxon>Enterobacterales</taxon>
        <taxon>Pectobacteriaceae</taxon>
        <taxon>Dickeya</taxon>
    </lineage>
</organism>
<dbReference type="RefSeq" id="WP_125258795.1">
    <property type="nucleotide sequence ID" value="NZ_CP114280.1"/>
</dbReference>
<accession>A0ABY8G683</accession>
<comment type="similarity">
    <text evidence="6">Belongs to the LptE lipoprotein family.</text>
</comment>
<keyword evidence="5 6" id="KW-0449">Lipoprotein</keyword>
<proteinExistence type="inferred from homology"/>
<comment type="function">
    <text evidence="6">Together with LptD, is involved in the assembly of lipopolysaccharide (LPS) at the surface of the outer membrane. Required for the proper assembly of LptD. Binds LPS and may serve as the LPS recognition site at the outer membrane.</text>
</comment>
<reference evidence="7 8" key="1">
    <citation type="submission" date="2022-12" db="EMBL/GenBank/DDBJ databases">
        <title>Complete genome sequencing of Dickeya lacustris type strain LMG30899.</title>
        <authorList>
            <person name="Dobhal S."/>
            <person name="Arizala D."/>
            <person name="Arif M."/>
        </authorList>
    </citation>
    <scope>NUCLEOTIDE SEQUENCE [LARGE SCALE GENOMIC DNA]</scope>
    <source>
        <strain evidence="7 8">LMG30899</strain>
    </source>
</reference>
<evidence type="ECO:0000256" key="5">
    <source>
        <dbReference type="ARBA" id="ARBA00023288"/>
    </source>
</evidence>
<protein>
    <recommendedName>
        <fullName evidence="6">LPS-assembly lipoprotein LptE</fullName>
    </recommendedName>
</protein>
<name>A0ABY8G683_9GAMM</name>
<evidence type="ECO:0000256" key="3">
    <source>
        <dbReference type="ARBA" id="ARBA00023139"/>
    </source>
</evidence>
<comment type="subunit">
    <text evidence="6">Component of the lipopolysaccharide transport and assembly complex. Interacts with LptD.</text>
</comment>
<evidence type="ECO:0000256" key="4">
    <source>
        <dbReference type="ARBA" id="ARBA00023237"/>
    </source>
</evidence>
<keyword evidence="4 6" id="KW-0998">Cell outer membrane</keyword>
<evidence type="ECO:0000313" key="8">
    <source>
        <dbReference type="Proteomes" id="UP001219630"/>
    </source>
</evidence>
<keyword evidence="1 6" id="KW-0732">Signal</keyword>
<dbReference type="Gene3D" id="3.30.160.150">
    <property type="entry name" value="Lipoprotein like domain"/>
    <property type="match status" value="1"/>
</dbReference>
<dbReference type="PANTHER" id="PTHR38098:SF1">
    <property type="entry name" value="LPS-ASSEMBLY LIPOPROTEIN LPTE"/>
    <property type="match status" value="1"/>
</dbReference>
<dbReference type="HAMAP" id="MF_01186">
    <property type="entry name" value="LPS_assembly_LptE"/>
    <property type="match status" value="1"/>
</dbReference>
<dbReference type="NCBIfam" id="NF008062">
    <property type="entry name" value="PRK10796.1"/>
    <property type="match status" value="1"/>
</dbReference>
<comment type="subcellular location">
    <subcellularLocation>
        <location evidence="6">Cell outer membrane</location>
        <topology evidence="6">Lipid-anchor</topology>
    </subcellularLocation>
</comment>
<evidence type="ECO:0000256" key="2">
    <source>
        <dbReference type="ARBA" id="ARBA00023136"/>
    </source>
</evidence>
<evidence type="ECO:0000256" key="6">
    <source>
        <dbReference type="HAMAP-Rule" id="MF_01186"/>
    </source>
</evidence>
<dbReference type="InterPro" id="IPR007485">
    <property type="entry name" value="LPS_assembly_LptE"/>
</dbReference>
<dbReference type="PANTHER" id="PTHR38098">
    <property type="entry name" value="LPS-ASSEMBLY LIPOPROTEIN LPTE"/>
    <property type="match status" value="1"/>
</dbReference>
<evidence type="ECO:0000256" key="1">
    <source>
        <dbReference type="ARBA" id="ARBA00022729"/>
    </source>
</evidence>
<keyword evidence="3 6" id="KW-0564">Palmitate</keyword>
<gene>
    <name evidence="6 7" type="primary">lptE</name>
    <name evidence="7" type="ORF">O1Q98_17750</name>
</gene>
<dbReference type="Proteomes" id="UP001219630">
    <property type="component" value="Chromosome"/>
</dbReference>
<keyword evidence="2 6" id="KW-0472">Membrane</keyword>